<protein>
    <recommendedName>
        <fullName evidence="2">CAAX prenyl protease 2/Lysostaphin resistance protein A-like domain-containing protein</fullName>
    </recommendedName>
</protein>
<sequence length="296" mass="31970">MGHDPHQYFVAPARATPELWRTLIGVVMIFIAGLALYQLAFAFLSNLIGPNATQGLVESLTLGDDTVIGTLHILLSFGFFGIALFMIVRGLHHRSPATLFGDWAAVVSDFLRVFLTVGGLFLALMILLPTDIDYVRNTEMPRDRWLLLLPVSLAAVMVQVGTEELVFRGYLQQQLAVRFPKWPLWLVLPSLLFGLLHVSGDAAGPNLLAYVCWTVAFGLAAADLTARTGALGAAIGLHAANNVMAILVASLNGPGSGLALYHIPMAMDDPRISAMMLPELATTLCVWLAARLALKV</sequence>
<dbReference type="PANTHER" id="PTHR39430">
    <property type="entry name" value="MEMBRANE-ASSOCIATED PROTEASE-RELATED"/>
    <property type="match status" value="1"/>
</dbReference>
<dbReference type="InterPro" id="IPR003675">
    <property type="entry name" value="Rce1/LyrA-like_dom"/>
</dbReference>
<feature type="transmembrane region" description="Helical" evidence="1">
    <location>
        <begin position="147"/>
        <end position="170"/>
    </location>
</feature>
<dbReference type="OrthoDB" id="7171777at2"/>
<dbReference type="GO" id="GO:0080120">
    <property type="term" value="P:CAAX-box protein maturation"/>
    <property type="evidence" value="ECO:0007669"/>
    <property type="project" value="UniProtKB-ARBA"/>
</dbReference>
<keyword evidence="4" id="KW-1185">Reference proteome</keyword>
<feature type="domain" description="CAAX prenyl protease 2/Lysostaphin resistance protein A-like" evidence="2">
    <location>
        <begin position="147"/>
        <end position="244"/>
    </location>
</feature>
<comment type="caution">
    <text evidence="3">The sequence shown here is derived from an EMBL/GenBank/DDBJ whole genome shotgun (WGS) entry which is preliminary data.</text>
</comment>
<evidence type="ECO:0000256" key="1">
    <source>
        <dbReference type="SAM" id="Phobius"/>
    </source>
</evidence>
<keyword evidence="1" id="KW-0812">Transmembrane</keyword>
<reference evidence="3 4" key="1">
    <citation type="submission" date="2018-03" db="EMBL/GenBank/DDBJ databases">
        <title>Genomic Encyclopedia of Archaeal and Bacterial Type Strains, Phase II (KMG-II): from individual species to whole genera.</title>
        <authorList>
            <person name="Goeker M."/>
        </authorList>
    </citation>
    <scope>NUCLEOTIDE SEQUENCE [LARGE SCALE GENOMIC DNA]</scope>
    <source>
        <strain evidence="3 4">DSM 29328</strain>
    </source>
</reference>
<feature type="transmembrane region" description="Helical" evidence="1">
    <location>
        <begin position="272"/>
        <end position="294"/>
    </location>
</feature>
<dbReference type="PANTHER" id="PTHR39430:SF1">
    <property type="entry name" value="PROTEASE"/>
    <property type="match status" value="1"/>
</dbReference>
<name>A0A2T0RSS5_9RHOB</name>
<proteinExistence type="predicted"/>
<evidence type="ECO:0000313" key="4">
    <source>
        <dbReference type="Proteomes" id="UP000239480"/>
    </source>
</evidence>
<accession>A0A2T0RSS5</accession>
<keyword evidence="1" id="KW-1133">Transmembrane helix</keyword>
<keyword evidence="1" id="KW-0472">Membrane</keyword>
<feature type="transmembrane region" description="Helical" evidence="1">
    <location>
        <begin position="206"/>
        <end position="224"/>
    </location>
</feature>
<organism evidence="3 4">
    <name type="scientific">Aliiruegeria haliotis</name>
    <dbReference type="NCBI Taxonomy" id="1280846"/>
    <lineage>
        <taxon>Bacteria</taxon>
        <taxon>Pseudomonadati</taxon>
        <taxon>Pseudomonadota</taxon>
        <taxon>Alphaproteobacteria</taxon>
        <taxon>Rhodobacterales</taxon>
        <taxon>Roseobacteraceae</taxon>
        <taxon>Aliiruegeria</taxon>
    </lineage>
</organism>
<dbReference type="RefSeq" id="WP_106204551.1">
    <property type="nucleotide sequence ID" value="NZ_PVTD01000003.1"/>
</dbReference>
<feature type="transmembrane region" description="Helical" evidence="1">
    <location>
        <begin position="68"/>
        <end position="91"/>
    </location>
</feature>
<dbReference type="Pfam" id="PF02517">
    <property type="entry name" value="Rce1-like"/>
    <property type="match status" value="1"/>
</dbReference>
<dbReference type="GO" id="GO:0004175">
    <property type="term" value="F:endopeptidase activity"/>
    <property type="evidence" value="ECO:0007669"/>
    <property type="project" value="UniProtKB-ARBA"/>
</dbReference>
<feature type="transmembrane region" description="Helical" evidence="1">
    <location>
        <begin position="23"/>
        <end position="48"/>
    </location>
</feature>
<dbReference type="Proteomes" id="UP000239480">
    <property type="component" value="Unassembled WGS sequence"/>
</dbReference>
<gene>
    <name evidence="3" type="ORF">CLV78_10324</name>
</gene>
<evidence type="ECO:0000313" key="3">
    <source>
        <dbReference type="EMBL" id="PRY24160.1"/>
    </source>
</evidence>
<dbReference type="EMBL" id="PVTD01000003">
    <property type="protein sequence ID" value="PRY24160.1"/>
    <property type="molecule type" value="Genomic_DNA"/>
</dbReference>
<feature type="transmembrane region" description="Helical" evidence="1">
    <location>
        <begin position="103"/>
        <end position="127"/>
    </location>
</feature>
<feature type="transmembrane region" description="Helical" evidence="1">
    <location>
        <begin position="182"/>
        <end position="200"/>
    </location>
</feature>
<dbReference type="AlphaFoldDB" id="A0A2T0RSS5"/>
<evidence type="ECO:0000259" key="2">
    <source>
        <dbReference type="Pfam" id="PF02517"/>
    </source>
</evidence>